<dbReference type="PROSITE" id="PS51257">
    <property type="entry name" value="PROKAR_LIPOPROTEIN"/>
    <property type="match status" value="1"/>
</dbReference>
<dbReference type="Gene3D" id="2.60.40.1930">
    <property type="match status" value="1"/>
</dbReference>
<organism evidence="2 3">
    <name type="scientific">Chryseolinea lacunae</name>
    <dbReference type="NCBI Taxonomy" id="2801331"/>
    <lineage>
        <taxon>Bacteria</taxon>
        <taxon>Pseudomonadati</taxon>
        <taxon>Bacteroidota</taxon>
        <taxon>Cytophagia</taxon>
        <taxon>Cytophagales</taxon>
        <taxon>Fulvivirgaceae</taxon>
        <taxon>Chryseolinea</taxon>
    </lineage>
</organism>
<sequence length="804" mass="90166">MNSKKIFPGLYSRILLTGLAVFACVFARAQQAPLDSLQRKFDRYRTNRYPEKIYAHLDQSLYLTGETLWFKLYVVNGTTHTTSDLSKVAYLEVVDKDKQTFVQTKVALHNGTGNGSVFLPASLTSGNYVVRVYTRWMKNFAPEFYFHAPITIINTFRKLDVDKPTASAPEIQFFPEGGNLVKGIPAKVAFRVSDKAGKGIRFKGAVVNQLNDTVAHFEPLKFGIGNFVFTPQPDQDYRAVISDEQGRKHTTKLPAALDAGYTLLVKDSANDLLSIKVQQKGVASPFVYVFIHARNSVSSATVNFLQQGSTTVVVSKKDLQPGISHITVFDADLQPRCERLYFVQPDKKLTLAAEVSQAQFGVRRKVSIDITARNGQQHPAVANLSMAVYKLDSLQGPPQEGAYSYLWLSSDLKGAVESPEYYVEHHDAEALAAADNLMLTHGWRRFSWNEVLTPPAKAITFIPEYRGHIITGHIAAPDGGGARGITTYLSSPSKKIQLYTSVSSAVGEVHYEVEDFIGPKKIIAQANMAKDSARAGRITIDNPFSEKFAAYKFSPFTVSSSLQKSLLTRNMGMQVQDIFYQDKLNIISNAVKDSSAFYGKPDAQYFLDDYTRFTVMEEVMREYVPGVMVRKRKDGFHFMNINDVHKGVFSEDPIVLLDGVPVFDIDKIMEFDPLKVKKLEVFTRRYYVGTVSMTGLVSYTTYTGDMAGFVLDPRAMVMDYEGLQLQREFYSPTYENQKQHDSRWPDRRSVLFWAPQVITKDGKQHVEFYTSDVTGDYTIVIRGLTADGQSGSTAQSFSVKQFDH</sequence>
<gene>
    <name evidence="2" type="ORF">JI741_28280</name>
</gene>
<proteinExistence type="predicted"/>
<dbReference type="EMBL" id="JAERRB010000014">
    <property type="protein sequence ID" value="MBL0745161.1"/>
    <property type="molecule type" value="Genomic_DNA"/>
</dbReference>
<accession>A0ABS1L3M2</accession>
<evidence type="ECO:0008006" key="4">
    <source>
        <dbReference type="Google" id="ProtNLM"/>
    </source>
</evidence>
<feature type="signal peptide" evidence="1">
    <location>
        <begin position="1"/>
        <end position="23"/>
    </location>
</feature>
<reference evidence="2 3" key="1">
    <citation type="submission" date="2021-01" db="EMBL/GenBank/DDBJ databases">
        <title>Chryseolinea sp. Jin1 Genome sequencing and assembly.</title>
        <authorList>
            <person name="Kim I."/>
        </authorList>
    </citation>
    <scope>NUCLEOTIDE SEQUENCE [LARGE SCALE GENOMIC DNA]</scope>
    <source>
        <strain evidence="2 3">Jin1</strain>
    </source>
</reference>
<keyword evidence="3" id="KW-1185">Reference proteome</keyword>
<dbReference type="Proteomes" id="UP000613030">
    <property type="component" value="Unassembled WGS sequence"/>
</dbReference>
<dbReference type="RefSeq" id="WP_202015433.1">
    <property type="nucleotide sequence ID" value="NZ_JAERRB010000014.1"/>
</dbReference>
<evidence type="ECO:0000313" key="3">
    <source>
        <dbReference type="Proteomes" id="UP000613030"/>
    </source>
</evidence>
<name>A0ABS1L3M2_9BACT</name>
<comment type="caution">
    <text evidence="2">The sequence shown here is derived from an EMBL/GenBank/DDBJ whole genome shotgun (WGS) entry which is preliminary data.</text>
</comment>
<keyword evidence="1" id="KW-0732">Signal</keyword>
<evidence type="ECO:0000256" key="1">
    <source>
        <dbReference type="SAM" id="SignalP"/>
    </source>
</evidence>
<evidence type="ECO:0000313" key="2">
    <source>
        <dbReference type="EMBL" id="MBL0745161.1"/>
    </source>
</evidence>
<protein>
    <recommendedName>
        <fullName evidence="4">Macroglobulin domain-containing protein</fullName>
    </recommendedName>
</protein>
<feature type="chain" id="PRO_5047367641" description="Macroglobulin domain-containing protein" evidence="1">
    <location>
        <begin position="24"/>
        <end position="804"/>
    </location>
</feature>